<comment type="caution">
    <text evidence="4">The sequence shown here is derived from an EMBL/GenBank/DDBJ whole genome shotgun (WGS) entry which is preliminary data.</text>
</comment>
<name>A0A7W6CZB7_9HYPH</name>
<sequence length="383" mass="40129">MRAPLRIAILCHSTNPRGGVVHALELGDALARLGHAPTVLAPAGAGFFRKTLCETVVIPARSFSGGVLEMAEARIADYLAWFDVPSLRGFDLFHAQDSISGNALATLKEQGAIDRFARTVHHVDAFSSPALEALQRRAIVSADVHFAVSETWRAQLSGTHGLKPVVVGNGVDADRFSPIADGREAALRARLGLGSGPVVLSVGGVESRKNSRRILAAFRQLALMLPGAQLVIAGGVSLLDHSEYRCAFAQERAEAGLPPDAVVLAGFVPDADMPALYRVADVLAFPSLVEGFGLAALEALASGLPVVASRIAPFTEYLGDSDVAWCDPLNEASIANALMAALAEPLRSRLAARGPAVAASRGWGAVAAAHLPAYRRLAELAHA</sequence>
<organism evidence="4 5">
    <name type="scientific">Hansschlegelia beijingensis</name>
    <dbReference type="NCBI Taxonomy" id="1133344"/>
    <lineage>
        <taxon>Bacteria</taxon>
        <taxon>Pseudomonadati</taxon>
        <taxon>Pseudomonadota</taxon>
        <taxon>Alphaproteobacteria</taxon>
        <taxon>Hyphomicrobiales</taxon>
        <taxon>Methylopilaceae</taxon>
        <taxon>Hansschlegelia</taxon>
    </lineage>
</organism>
<dbReference type="Pfam" id="PF13439">
    <property type="entry name" value="Glyco_transf_4"/>
    <property type="match status" value="1"/>
</dbReference>
<gene>
    <name evidence="4" type="ORF">GGR24_002491</name>
</gene>
<dbReference type="Gene3D" id="3.40.50.2000">
    <property type="entry name" value="Glycogen Phosphorylase B"/>
    <property type="match status" value="2"/>
</dbReference>
<dbReference type="CDD" id="cd03801">
    <property type="entry name" value="GT4_PimA-like"/>
    <property type="match status" value="1"/>
</dbReference>
<evidence type="ECO:0000313" key="5">
    <source>
        <dbReference type="Proteomes" id="UP000528964"/>
    </source>
</evidence>
<feature type="domain" description="Glycosyltransferase subfamily 4-like N-terminal" evidence="3">
    <location>
        <begin position="17"/>
        <end position="175"/>
    </location>
</feature>
<dbReference type="InterPro" id="IPR001296">
    <property type="entry name" value="Glyco_trans_1"/>
</dbReference>
<dbReference type="EMBL" id="JACIDR010000003">
    <property type="protein sequence ID" value="MBB3973821.1"/>
    <property type="molecule type" value="Genomic_DNA"/>
</dbReference>
<feature type="domain" description="Glycosyl transferase family 1" evidence="2">
    <location>
        <begin position="194"/>
        <end position="353"/>
    </location>
</feature>
<protein>
    <submittedName>
        <fullName evidence="4">Glycosyltransferase-like protein</fullName>
    </submittedName>
</protein>
<keyword evidence="5" id="KW-1185">Reference proteome</keyword>
<dbReference type="SUPFAM" id="SSF53756">
    <property type="entry name" value="UDP-Glycosyltransferase/glycogen phosphorylase"/>
    <property type="match status" value="1"/>
</dbReference>
<dbReference type="PANTHER" id="PTHR46401">
    <property type="entry name" value="GLYCOSYLTRANSFERASE WBBK-RELATED"/>
    <property type="match status" value="1"/>
</dbReference>
<dbReference type="InterPro" id="IPR023986">
    <property type="entry name" value="GlycosylTfrase_MSMEG0565"/>
</dbReference>
<reference evidence="4 5" key="1">
    <citation type="submission" date="2020-08" db="EMBL/GenBank/DDBJ databases">
        <title>Genomic Encyclopedia of Type Strains, Phase IV (KMG-IV): sequencing the most valuable type-strain genomes for metagenomic binning, comparative biology and taxonomic classification.</title>
        <authorList>
            <person name="Goeker M."/>
        </authorList>
    </citation>
    <scope>NUCLEOTIDE SEQUENCE [LARGE SCALE GENOMIC DNA]</scope>
    <source>
        <strain evidence="4 5">DSM 25481</strain>
    </source>
</reference>
<accession>A0A7W6CZB7</accession>
<dbReference type="GO" id="GO:0009103">
    <property type="term" value="P:lipopolysaccharide biosynthetic process"/>
    <property type="evidence" value="ECO:0007669"/>
    <property type="project" value="TreeGrafter"/>
</dbReference>
<evidence type="ECO:0000259" key="2">
    <source>
        <dbReference type="Pfam" id="PF00534"/>
    </source>
</evidence>
<dbReference type="PANTHER" id="PTHR46401:SF2">
    <property type="entry name" value="GLYCOSYLTRANSFERASE WBBK-RELATED"/>
    <property type="match status" value="1"/>
</dbReference>
<dbReference type="RefSeq" id="WP_183395657.1">
    <property type="nucleotide sequence ID" value="NZ_JACIDR010000003.1"/>
</dbReference>
<dbReference type="InterPro" id="IPR028098">
    <property type="entry name" value="Glyco_trans_4-like_N"/>
</dbReference>
<dbReference type="Proteomes" id="UP000528964">
    <property type="component" value="Unassembled WGS sequence"/>
</dbReference>
<proteinExistence type="predicted"/>
<dbReference type="AlphaFoldDB" id="A0A7W6CZB7"/>
<evidence type="ECO:0000259" key="3">
    <source>
        <dbReference type="Pfam" id="PF13439"/>
    </source>
</evidence>
<keyword evidence="1 4" id="KW-0808">Transferase</keyword>
<dbReference type="GO" id="GO:0016757">
    <property type="term" value="F:glycosyltransferase activity"/>
    <property type="evidence" value="ECO:0007669"/>
    <property type="project" value="InterPro"/>
</dbReference>
<dbReference type="NCBIfam" id="TIGR04047">
    <property type="entry name" value="MSMEG_0565_glyc"/>
    <property type="match status" value="1"/>
</dbReference>
<evidence type="ECO:0000256" key="1">
    <source>
        <dbReference type="ARBA" id="ARBA00022679"/>
    </source>
</evidence>
<evidence type="ECO:0000313" key="4">
    <source>
        <dbReference type="EMBL" id="MBB3973821.1"/>
    </source>
</evidence>
<dbReference type="Pfam" id="PF00534">
    <property type="entry name" value="Glycos_transf_1"/>
    <property type="match status" value="1"/>
</dbReference>